<feature type="compositionally biased region" description="Pro residues" evidence="1">
    <location>
        <begin position="20"/>
        <end position="31"/>
    </location>
</feature>
<sequence>MSSLPHIGHTPLPKARGPVNNPPPTVAPGPHPTLQTHLAAMVDYADRHLPMGKARSDCLEALRRYGQRHARRGGEHPPSPIEATAQNALGEFVEALGNPDLGQHHKTSALLNLAQGLGVCKEGECLNILESTRMLKGSAAGLKMRWQQAVHQLLEQQLLALVRHEGSIHRSASLAKQLEIHDVQTLKNHLAAEWGLPVHQDRHASAAFCQQAGNMARALLQRTVTPQAVARCLSEQLVAILTTALGSELHTGIPSSALKGDTVQRLLQTEFGDDVDLHALLEFNDDYSTVRLKPDAQIEAHLLELGKQQELLASLPGQDGTQPPVALTFDEALQHVEHLRGEWPTAAQRYSAALYSLGKHWGLPPLVAATADPADDPMKRHHRDRARLTWT</sequence>
<organism evidence="2 3">
    <name type="scientific">Limnobacter humi</name>
    <dbReference type="NCBI Taxonomy" id="1778671"/>
    <lineage>
        <taxon>Bacteria</taxon>
        <taxon>Pseudomonadati</taxon>
        <taxon>Pseudomonadota</taxon>
        <taxon>Betaproteobacteria</taxon>
        <taxon>Burkholderiales</taxon>
        <taxon>Burkholderiaceae</taxon>
        <taxon>Limnobacter</taxon>
    </lineage>
</organism>
<dbReference type="Proteomes" id="UP001204142">
    <property type="component" value="Unassembled WGS sequence"/>
</dbReference>
<name>A0ABT1WJ83_9BURK</name>
<accession>A0ABT1WJ83</accession>
<feature type="region of interest" description="Disordered" evidence="1">
    <location>
        <begin position="1"/>
        <end position="33"/>
    </location>
</feature>
<evidence type="ECO:0000313" key="2">
    <source>
        <dbReference type="EMBL" id="MCQ8897553.1"/>
    </source>
</evidence>
<gene>
    <name evidence="2" type="ORF">NQT62_14015</name>
</gene>
<comment type="caution">
    <text evidence="2">The sequence shown here is derived from an EMBL/GenBank/DDBJ whole genome shotgun (WGS) entry which is preliminary data.</text>
</comment>
<proteinExistence type="predicted"/>
<evidence type="ECO:0000313" key="3">
    <source>
        <dbReference type="Proteomes" id="UP001204142"/>
    </source>
</evidence>
<dbReference type="RefSeq" id="WP_256765358.1">
    <property type="nucleotide sequence ID" value="NZ_JANIGO010000005.1"/>
</dbReference>
<keyword evidence="3" id="KW-1185">Reference proteome</keyword>
<evidence type="ECO:0000256" key="1">
    <source>
        <dbReference type="SAM" id="MobiDB-lite"/>
    </source>
</evidence>
<protein>
    <submittedName>
        <fullName evidence="2">Uncharacterized protein</fullName>
    </submittedName>
</protein>
<reference evidence="2 3" key="1">
    <citation type="submission" date="2022-07" db="EMBL/GenBank/DDBJ databases">
        <authorList>
            <person name="Xamxidin M."/>
            <person name="Wu M."/>
        </authorList>
    </citation>
    <scope>NUCLEOTIDE SEQUENCE [LARGE SCALE GENOMIC DNA]</scope>
    <source>
        <strain evidence="2 3">NBRC 111650</strain>
    </source>
</reference>
<dbReference type="EMBL" id="JANIGO010000005">
    <property type="protein sequence ID" value="MCQ8897553.1"/>
    <property type="molecule type" value="Genomic_DNA"/>
</dbReference>